<reference evidence="1 2" key="2">
    <citation type="journal article" date="2013" name="Plant Cell Physiol.">
        <title>Rice Annotation Project Database (RAP-DB): an integrative and interactive database for rice genomics.</title>
        <authorList>
            <person name="Sakai H."/>
            <person name="Lee S.S."/>
            <person name="Tanaka T."/>
            <person name="Numa H."/>
            <person name="Kim J."/>
            <person name="Kawahara Y."/>
            <person name="Wakimoto H."/>
            <person name="Yang C.C."/>
            <person name="Iwamoto M."/>
            <person name="Abe T."/>
            <person name="Yamada Y."/>
            <person name="Muto A."/>
            <person name="Inokuchi H."/>
            <person name="Ikemura T."/>
            <person name="Matsumoto T."/>
            <person name="Sasaki T."/>
            <person name="Itoh T."/>
        </authorList>
    </citation>
    <scope>NUCLEOTIDE SEQUENCE [LARGE SCALE GENOMIC DNA]</scope>
    <source>
        <strain evidence="2">cv. Nipponbare</strain>
    </source>
</reference>
<gene>
    <name evidence="1" type="ordered locus">Os09g0130300</name>
    <name evidence="1" type="ORF">OSNPB_090130300</name>
</gene>
<evidence type="ECO:0000313" key="1">
    <source>
        <dbReference type="EMBL" id="BAT06935.1"/>
    </source>
</evidence>
<reference evidence="2" key="1">
    <citation type="journal article" date="2005" name="Nature">
        <title>The map-based sequence of the rice genome.</title>
        <authorList>
            <consortium name="International rice genome sequencing project (IRGSP)"/>
            <person name="Matsumoto T."/>
            <person name="Wu J."/>
            <person name="Kanamori H."/>
            <person name="Katayose Y."/>
            <person name="Fujisawa M."/>
            <person name="Namiki N."/>
            <person name="Mizuno H."/>
            <person name="Yamamoto K."/>
            <person name="Antonio B.A."/>
            <person name="Baba T."/>
            <person name="Sakata K."/>
            <person name="Nagamura Y."/>
            <person name="Aoki H."/>
            <person name="Arikawa K."/>
            <person name="Arita K."/>
            <person name="Bito T."/>
            <person name="Chiden Y."/>
            <person name="Fujitsuka N."/>
            <person name="Fukunaka R."/>
            <person name="Hamada M."/>
            <person name="Harada C."/>
            <person name="Hayashi A."/>
            <person name="Hijishita S."/>
            <person name="Honda M."/>
            <person name="Hosokawa S."/>
            <person name="Ichikawa Y."/>
            <person name="Idonuma A."/>
            <person name="Iijima M."/>
            <person name="Ikeda M."/>
            <person name="Ikeno M."/>
            <person name="Ito K."/>
            <person name="Ito S."/>
            <person name="Ito T."/>
            <person name="Ito Y."/>
            <person name="Ito Y."/>
            <person name="Iwabuchi A."/>
            <person name="Kamiya K."/>
            <person name="Karasawa W."/>
            <person name="Kurita K."/>
            <person name="Katagiri S."/>
            <person name="Kikuta A."/>
            <person name="Kobayashi H."/>
            <person name="Kobayashi N."/>
            <person name="Machita K."/>
            <person name="Maehara T."/>
            <person name="Masukawa M."/>
            <person name="Mizubayashi T."/>
            <person name="Mukai Y."/>
            <person name="Nagasaki H."/>
            <person name="Nagata Y."/>
            <person name="Naito S."/>
            <person name="Nakashima M."/>
            <person name="Nakama Y."/>
            <person name="Nakamichi Y."/>
            <person name="Nakamura M."/>
            <person name="Meguro A."/>
            <person name="Negishi M."/>
            <person name="Ohta I."/>
            <person name="Ohta T."/>
            <person name="Okamoto M."/>
            <person name="Ono N."/>
            <person name="Saji S."/>
            <person name="Sakaguchi M."/>
            <person name="Sakai K."/>
            <person name="Shibata M."/>
            <person name="Shimokawa T."/>
            <person name="Song J."/>
            <person name="Takazaki Y."/>
            <person name="Terasawa K."/>
            <person name="Tsugane M."/>
            <person name="Tsuji K."/>
            <person name="Ueda S."/>
            <person name="Waki K."/>
            <person name="Yamagata H."/>
            <person name="Yamamoto M."/>
            <person name="Yamamoto S."/>
            <person name="Yamane H."/>
            <person name="Yoshiki S."/>
            <person name="Yoshihara R."/>
            <person name="Yukawa K."/>
            <person name="Zhong H."/>
            <person name="Yano M."/>
            <person name="Yuan Q."/>
            <person name="Ouyang S."/>
            <person name="Liu J."/>
            <person name="Jones K.M."/>
            <person name="Gansberger K."/>
            <person name="Moffat K."/>
            <person name="Hill J."/>
            <person name="Bera J."/>
            <person name="Fadrosh D."/>
            <person name="Jin S."/>
            <person name="Johri S."/>
            <person name="Kim M."/>
            <person name="Overton L."/>
            <person name="Reardon M."/>
            <person name="Tsitrin T."/>
            <person name="Vuong H."/>
            <person name="Weaver B."/>
            <person name="Ciecko A."/>
            <person name="Tallon L."/>
            <person name="Jackson J."/>
            <person name="Pai G."/>
            <person name="Aken S.V."/>
            <person name="Utterback T."/>
            <person name="Reidmuller S."/>
            <person name="Feldblyum T."/>
            <person name="Hsiao J."/>
            <person name="Zismann V."/>
            <person name="Iobst S."/>
            <person name="de Vazeille A.R."/>
            <person name="Buell C.R."/>
            <person name="Ying K."/>
            <person name="Li Y."/>
            <person name="Lu T."/>
            <person name="Huang Y."/>
            <person name="Zhao Q."/>
            <person name="Feng Q."/>
            <person name="Zhang L."/>
            <person name="Zhu J."/>
            <person name="Weng Q."/>
            <person name="Mu J."/>
            <person name="Lu Y."/>
            <person name="Fan D."/>
            <person name="Liu Y."/>
            <person name="Guan J."/>
            <person name="Zhang Y."/>
            <person name="Yu S."/>
            <person name="Liu X."/>
            <person name="Zhang Y."/>
            <person name="Hong G."/>
            <person name="Han B."/>
            <person name="Choisne N."/>
            <person name="Demange N."/>
            <person name="Orjeda G."/>
            <person name="Samain S."/>
            <person name="Cattolico L."/>
            <person name="Pelletier E."/>
            <person name="Couloux A."/>
            <person name="Segurens B."/>
            <person name="Wincker P."/>
            <person name="D'Hont A."/>
            <person name="Scarpelli C."/>
            <person name="Weissenbach J."/>
            <person name="Salanoubat M."/>
            <person name="Quetier F."/>
            <person name="Yu Y."/>
            <person name="Kim H.R."/>
            <person name="Rambo T."/>
            <person name="Currie J."/>
            <person name="Collura K."/>
            <person name="Luo M."/>
            <person name="Yang T."/>
            <person name="Ammiraju J.S.S."/>
            <person name="Engler F."/>
            <person name="Soderlund C."/>
            <person name="Wing R.A."/>
            <person name="Palmer L.E."/>
            <person name="de la Bastide M."/>
            <person name="Spiegel L."/>
            <person name="Nascimento L."/>
            <person name="Zutavern T."/>
            <person name="O'Shaughnessy A."/>
            <person name="Dike S."/>
            <person name="Dedhia N."/>
            <person name="Preston R."/>
            <person name="Balija V."/>
            <person name="McCombie W.R."/>
            <person name="Chow T."/>
            <person name="Chen H."/>
            <person name="Chung M."/>
            <person name="Chen C."/>
            <person name="Shaw J."/>
            <person name="Wu H."/>
            <person name="Hsiao K."/>
            <person name="Chao Y."/>
            <person name="Chu M."/>
            <person name="Cheng C."/>
            <person name="Hour A."/>
            <person name="Lee P."/>
            <person name="Lin S."/>
            <person name="Lin Y."/>
            <person name="Liou J."/>
            <person name="Liu S."/>
            <person name="Hsing Y."/>
            <person name="Raghuvanshi S."/>
            <person name="Mohanty A."/>
            <person name="Bharti A.K."/>
            <person name="Gaur A."/>
            <person name="Gupta V."/>
            <person name="Kumar D."/>
            <person name="Ravi V."/>
            <person name="Vij S."/>
            <person name="Kapur A."/>
            <person name="Khurana P."/>
            <person name="Khurana P."/>
            <person name="Khurana J.P."/>
            <person name="Tyagi A.K."/>
            <person name="Gaikwad K."/>
            <person name="Singh A."/>
            <person name="Dalal V."/>
            <person name="Srivastava S."/>
            <person name="Dixit A."/>
            <person name="Pal A.K."/>
            <person name="Ghazi I.A."/>
            <person name="Yadav M."/>
            <person name="Pandit A."/>
            <person name="Bhargava A."/>
            <person name="Sureshbabu K."/>
            <person name="Batra K."/>
            <person name="Sharma T.R."/>
            <person name="Mohapatra T."/>
            <person name="Singh N.K."/>
            <person name="Messing J."/>
            <person name="Nelson A.B."/>
            <person name="Fuks G."/>
            <person name="Kavchok S."/>
            <person name="Keizer G."/>
            <person name="Linton E."/>
            <person name="Llaca V."/>
            <person name="Song R."/>
            <person name="Tanyolac B."/>
            <person name="Young S."/>
            <person name="Ho-Il K."/>
            <person name="Hahn J.H."/>
            <person name="Sangsakoo G."/>
            <person name="Vanavichit A."/>
            <person name="de Mattos Luiz.A.T."/>
            <person name="Zimmer P.D."/>
            <person name="Malone G."/>
            <person name="Dellagostin O."/>
            <person name="de Oliveira A.C."/>
            <person name="Bevan M."/>
            <person name="Bancroft I."/>
            <person name="Minx P."/>
            <person name="Cordum H."/>
            <person name="Wilson R."/>
            <person name="Cheng Z."/>
            <person name="Jin W."/>
            <person name="Jiang J."/>
            <person name="Leong S.A."/>
            <person name="Iwama H."/>
            <person name="Gojobori T."/>
            <person name="Itoh T."/>
            <person name="Niimura Y."/>
            <person name="Fujii Y."/>
            <person name="Habara T."/>
            <person name="Sakai H."/>
            <person name="Sato Y."/>
            <person name="Wilson G."/>
            <person name="Kumar K."/>
            <person name="McCouch S."/>
            <person name="Juretic N."/>
            <person name="Hoen D."/>
            <person name="Wright S."/>
            <person name="Bruskiewich R."/>
            <person name="Bureau T."/>
            <person name="Miyao A."/>
            <person name="Hirochika H."/>
            <person name="Nishikawa T."/>
            <person name="Kadowaki K."/>
            <person name="Sugiura M."/>
            <person name="Burr B."/>
            <person name="Sasaki T."/>
        </authorList>
    </citation>
    <scope>NUCLEOTIDE SEQUENCE [LARGE SCALE GENOMIC DNA]</scope>
    <source>
        <strain evidence="2">cv. Nipponbare</strain>
    </source>
</reference>
<dbReference type="PaxDb" id="39947-A0A0P0XKZ4"/>
<feature type="non-terminal residue" evidence="1">
    <location>
        <position position="1"/>
    </location>
</feature>
<name>A0A0P0XKZ4_ORYSJ</name>
<protein>
    <submittedName>
        <fullName evidence="1">Os09g0130300 protein</fullName>
    </submittedName>
</protein>
<organism evidence="1 2">
    <name type="scientific">Oryza sativa subsp. japonica</name>
    <name type="common">Rice</name>
    <dbReference type="NCBI Taxonomy" id="39947"/>
    <lineage>
        <taxon>Eukaryota</taxon>
        <taxon>Viridiplantae</taxon>
        <taxon>Streptophyta</taxon>
        <taxon>Embryophyta</taxon>
        <taxon>Tracheophyta</taxon>
        <taxon>Spermatophyta</taxon>
        <taxon>Magnoliopsida</taxon>
        <taxon>Liliopsida</taxon>
        <taxon>Poales</taxon>
        <taxon>Poaceae</taxon>
        <taxon>BOP clade</taxon>
        <taxon>Oryzoideae</taxon>
        <taxon>Oryzeae</taxon>
        <taxon>Oryzinae</taxon>
        <taxon>Oryza</taxon>
        <taxon>Oryza sativa</taxon>
    </lineage>
</organism>
<dbReference type="InParanoid" id="A0A0P0XKZ4"/>
<dbReference type="Proteomes" id="UP000059680">
    <property type="component" value="Chromosome 9"/>
</dbReference>
<accession>A0A0P0XKZ4</accession>
<dbReference type="EMBL" id="AP014965">
    <property type="protein sequence ID" value="BAT06935.1"/>
    <property type="molecule type" value="Genomic_DNA"/>
</dbReference>
<proteinExistence type="predicted"/>
<evidence type="ECO:0000313" key="2">
    <source>
        <dbReference type="Proteomes" id="UP000059680"/>
    </source>
</evidence>
<sequence>RHHAFRPALLPLPLLTRLLPPYLRRRHGHTRRPQPSSSITTGVFFPFSFFPREGYREGVQEEEGKEKQSNVEEFQRFRKLGKFVASYAASDSQSRPWERRW</sequence>
<dbReference type="AlphaFoldDB" id="A0A0P0XKZ4"/>
<dbReference type="Gramene" id="Os09t0130300-01">
    <property type="protein sequence ID" value="Os09t0130300-01"/>
    <property type="gene ID" value="Os09g0130300"/>
</dbReference>
<reference evidence="1 2" key="3">
    <citation type="journal article" date="2013" name="Rice">
        <title>Improvement of the Oryza sativa Nipponbare reference genome using next generation sequence and optical map data.</title>
        <authorList>
            <person name="Kawahara Y."/>
            <person name="de la Bastide M."/>
            <person name="Hamilton J.P."/>
            <person name="Kanamori H."/>
            <person name="McCombie W.R."/>
            <person name="Ouyang S."/>
            <person name="Schwartz D.C."/>
            <person name="Tanaka T."/>
            <person name="Wu J."/>
            <person name="Zhou S."/>
            <person name="Childs K.L."/>
            <person name="Davidson R.M."/>
            <person name="Lin H."/>
            <person name="Quesada-Ocampo L."/>
            <person name="Vaillancourt B."/>
            <person name="Sakai H."/>
            <person name="Lee S.S."/>
            <person name="Kim J."/>
            <person name="Numa H."/>
            <person name="Itoh T."/>
            <person name="Buell C.R."/>
            <person name="Matsumoto T."/>
        </authorList>
    </citation>
    <scope>NUCLEOTIDE SEQUENCE [LARGE SCALE GENOMIC DNA]</scope>
    <source>
        <strain evidence="2">cv. Nipponbare</strain>
    </source>
</reference>
<keyword evidence="2" id="KW-1185">Reference proteome</keyword>